<dbReference type="PROSITE" id="PS00995">
    <property type="entry name" value="TCP1_3"/>
    <property type="match status" value="1"/>
</dbReference>
<organism evidence="8 9">
    <name type="scientific">Fistulifera solaris</name>
    <name type="common">Oleaginous diatom</name>
    <dbReference type="NCBI Taxonomy" id="1519565"/>
    <lineage>
        <taxon>Eukaryota</taxon>
        <taxon>Sar</taxon>
        <taxon>Stramenopiles</taxon>
        <taxon>Ochrophyta</taxon>
        <taxon>Bacillariophyta</taxon>
        <taxon>Bacillariophyceae</taxon>
        <taxon>Bacillariophycidae</taxon>
        <taxon>Naviculales</taxon>
        <taxon>Naviculaceae</taxon>
        <taxon>Fistulifera</taxon>
    </lineage>
</organism>
<evidence type="ECO:0000256" key="5">
    <source>
        <dbReference type="ARBA" id="ARBA00022840"/>
    </source>
</evidence>
<dbReference type="InterPro" id="IPR012722">
    <property type="entry name" value="Chap_CCT_zeta"/>
</dbReference>
<comment type="caution">
    <text evidence="8">The sequence shown here is derived from an EMBL/GenBank/DDBJ whole genome shotgun (WGS) entry which is preliminary data.</text>
</comment>
<dbReference type="NCBIfam" id="TIGR02347">
    <property type="entry name" value="chap_CCT_zeta"/>
    <property type="match status" value="1"/>
</dbReference>
<name>A0A1Z5JVD3_FISSO</name>
<dbReference type="InterPro" id="IPR017998">
    <property type="entry name" value="Chaperone_TCP-1"/>
</dbReference>
<gene>
    <name evidence="8" type="ORF">FisN_24Hh139</name>
</gene>
<dbReference type="OrthoDB" id="10052040at2759"/>
<dbReference type="SUPFAM" id="SSF54849">
    <property type="entry name" value="GroEL-intermediate domain like"/>
    <property type="match status" value="1"/>
</dbReference>
<evidence type="ECO:0000256" key="7">
    <source>
        <dbReference type="RuleBase" id="RU004187"/>
    </source>
</evidence>
<dbReference type="CDD" id="cd03342">
    <property type="entry name" value="TCP1_zeta"/>
    <property type="match status" value="1"/>
</dbReference>
<keyword evidence="9" id="KW-1185">Reference proteome</keyword>
<sequence length="543" mass="59424">MTGSLQEISPNAEIVSKQQALRVNTNAAVGLMNVLKSNLGPTGTLKLLVGGAGQLKLTKDGLTLLKEMQIQHPTAAMIARSATAQDDITGDGTTSTVLLTGELLRLAEQYVAEGLHPRILTDGLDRARDACADFLKSDFQVALGEDVIQNSDVLISTARTSLQTKLDVALVEKIARAVVDAIQTIYTKDAPLDLNRVEIIFMERQSAMDSRFVRGLVLDHGGRHPDMPKVLKNVHIMTCNISLEYEQTETQAGFVYSTAEEREKLVESERKWLDERCRKIVTFKRSVCGPDETFCIINQKGVDPLSLDIFAKEGILCLRRAKRRNMERLTLACGGSPILSLDDLDKKQLGYAGKVSEVSYGEDKYTFVEDCPNNAQSCTLLLQGPNELTTAQVKDAVKDGLRAVKNTVEDKAVVPGGGAFEIAAHMYLHEKVVPETAGKTKLGVQVFADALLIIPKTLSANAGFDVQESILKLKDERKATGMAIGLNCRTGEPMLPDTEGVWDNVRVKRQSIYLSTVLANQLLLVDEVMRAGKQMGKPKPEDM</sequence>
<dbReference type="SUPFAM" id="SSF52029">
    <property type="entry name" value="GroEL apical domain-like"/>
    <property type="match status" value="1"/>
</dbReference>
<evidence type="ECO:0000256" key="2">
    <source>
        <dbReference type="ARBA" id="ARBA00008020"/>
    </source>
</evidence>
<evidence type="ECO:0000256" key="4">
    <source>
        <dbReference type="ARBA" id="ARBA00022741"/>
    </source>
</evidence>
<evidence type="ECO:0000256" key="6">
    <source>
        <dbReference type="ARBA" id="ARBA00023186"/>
    </source>
</evidence>
<dbReference type="PRINTS" id="PR00304">
    <property type="entry name" value="TCOMPLEXTCP1"/>
</dbReference>
<dbReference type="GO" id="GO:0005524">
    <property type="term" value="F:ATP binding"/>
    <property type="evidence" value="ECO:0007669"/>
    <property type="project" value="UniProtKB-KW"/>
</dbReference>
<dbReference type="Pfam" id="PF00118">
    <property type="entry name" value="Cpn60_TCP1"/>
    <property type="match status" value="1"/>
</dbReference>
<dbReference type="Gene3D" id="3.30.260.10">
    <property type="entry name" value="TCP-1-like chaperonin intermediate domain"/>
    <property type="match status" value="1"/>
</dbReference>
<dbReference type="InterPro" id="IPR027413">
    <property type="entry name" value="GROEL-like_equatorial_sf"/>
</dbReference>
<dbReference type="FunFam" id="1.10.560.10:FF:000058">
    <property type="entry name" value="T-complex protein 1 subunit zeta"/>
    <property type="match status" value="1"/>
</dbReference>
<keyword evidence="5 7" id="KW-0067">ATP-binding</keyword>
<keyword evidence="6 7" id="KW-0143">Chaperone</keyword>
<dbReference type="InterPro" id="IPR002423">
    <property type="entry name" value="Cpn60/GroEL/TCP-1"/>
</dbReference>
<dbReference type="PROSITE" id="PS00750">
    <property type="entry name" value="TCP1_1"/>
    <property type="match status" value="1"/>
</dbReference>
<dbReference type="GO" id="GO:0005737">
    <property type="term" value="C:cytoplasm"/>
    <property type="evidence" value="ECO:0007669"/>
    <property type="project" value="UniProtKB-SubCell"/>
</dbReference>
<dbReference type="EMBL" id="BDSP01000122">
    <property type="protein sequence ID" value="GAX17792.1"/>
    <property type="molecule type" value="Genomic_DNA"/>
</dbReference>
<proteinExistence type="inferred from homology"/>
<dbReference type="Gene3D" id="1.10.560.10">
    <property type="entry name" value="GroEL-like equatorial domain"/>
    <property type="match status" value="1"/>
</dbReference>
<comment type="similarity">
    <text evidence="2 7">Belongs to the TCP-1 chaperonin family.</text>
</comment>
<evidence type="ECO:0000256" key="3">
    <source>
        <dbReference type="ARBA" id="ARBA00022490"/>
    </source>
</evidence>
<dbReference type="InterPro" id="IPR027409">
    <property type="entry name" value="GroEL-like_apical_dom_sf"/>
</dbReference>
<dbReference type="PANTHER" id="PTHR11353">
    <property type="entry name" value="CHAPERONIN"/>
    <property type="match status" value="1"/>
</dbReference>
<reference evidence="8 9" key="1">
    <citation type="journal article" date="2015" name="Plant Cell">
        <title>Oil accumulation by the oleaginous diatom Fistulifera solaris as revealed by the genome and transcriptome.</title>
        <authorList>
            <person name="Tanaka T."/>
            <person name="Maeda Y."/>
            <person name="Veluchamy A."/>
            <person name="Tanaka M."/>
            <person name="Abida H."/>
            <person name="Marechal E."/>
            <person name="Bowler C."/>
            <person name="Muto M."/>
            <person name="Sunaga Y."/>
            <person name="Tanaka M."/>
            <person name="Yoshino T."/>
            <person name="Taniguchi T."/>
            <person name="Fukuda Y."/>
            <person name="Nemoto M."/>
            <person name="Matsumoto M."/>
            <person name="Wong P.S."/>
            <person name="Aburatani S."/>
            <person name="Fujibuchi W."/>
        </authorList>
    </citation>
    <scope>NUCLEOTIDE SEQUENCE [LARGE SCALE GENOMIC DNA]</scope>
    <source>
        <strain evidence="8 9">JPCC DA0580</strain>
    </source>
</reference>
<dbReference type="FunCoup" id="A0A1Z5JVD3">
    <property type="interactions" value="984"/>
</dbReference>
<dbReference type="InParanoid" id="A0A1Z5JVD3"/>
<dbReference type="GO" id="GO:0140662">
    <property type="term" value="F:ATP-dependent protein folding chaperone"/>
    <property type="evidence" value="ECO:0007669"/>
    <property type="project" value="InterPro"/>
</dbReference>
<evidence type="ECO:0000313" key="9">
    <source>
        <dbReference type="Proteomes" id="UP000198406"/>
    </source>
</evidence>
<dbReference type="AlphaFoldDB" id="A0A1Z5JVD3"/>
<dbReference type="Gene3D" id="3.50.7.10">
    <property type="entry name" value="GroEL"/>
    <property type="match status" value="1"/>
</dbReference>
<keyword evidence="4 7" id="KW-0547">Nucleotide-binding</keyword>
<dbReference type="InterPro" id="IPR027410">
    <property type="entry name" value="TCP-1-like_intermed_sf"/>
</dbReference>
<comment type="subcellular location">
    <subcellularLocation>
        <location evidence="1">Cytoplasm</location>
    </subcellularLocation>
</comment>
<dbReference type="InterPro" id="IPR002194">
    <property type="entry name" value="Chaperonin_TCP-1_CS"/>
</dbReference>
<protein>
    <submittedName>
        <fullName evidence="8">T-complex protein 1 subunit zeta</fullName>
    </submittedName>
</protein>
<dbReference type="Proteomes" id="UP000198406">
    <property type="component" value="Unassembled WGS sequence"/>
</dbReference>
<keyword evidence="3" id="KW-0963">Cytoplasm</keyword>
<dbReference type="FunFam" id="3.50.7.10:FF:000004">
    <property type="entry name" value="T-complex protein 1 subunit zeta"/>
    <property type="match status" value="1"/>
</dbReference>
<evidence type="ECO:0000313" key="8">
    <source>
        <dbReference type="EMBL" id="GAX17792.1"/>
    </source>
</evidence>
<dbReference type="GO" id="GO:0016887">
    <property type="term" value="F:ATP hydrolysis activity"/>
    <property type="evidence" value="ECO:0007669"/>
    <property type="project" value="InterPro"/>
</dbReference>
<evidence type="ECO:0000256" key="1">
    <source>
        <dbReference type="ARBA" id="ARBA00004496"/>
    </source>
</evidence>
<dbReference type="SUPFAM" id="SSF48592">
    <property type="entry name" value="GroEL equatorial domain-like"/>
    <property type="match status" value="1"/>
</dbReference>
<accession>A0A1Z5JVD3</accession>
<dbReference type="GO" id="GO:0051082">
    <property type="term" value="F:unfolded protein binding"/>
    <property type="evidence" value="ECO:0007669"/>
    <property type="project" value="InterPro"/>
</dbReference>